<keyword evidence="2" id="KW-1185">Reference proteome</keyword>
<protein>
    <submittedName>
        <fullName evidence="1">Uncharacterized protein</fullName>
    </submittedName>
</protein>
<dbReference type="Proteomes" id="UP000431092">
    <property type="component" value="Unassembled WGS sequence"/>
</dbReference>
<gene>
    <name evidence="1" type="ORF">GGG17_03465</name>
</gene>
<name>A0A6I3IH62_9MICO</name>
<comment type="caution">
    <text evidence="1">The sequence shown here is derived from an EMBL/GenBank/DDBJ whole genome shotgun (WGS) entry which is preliminary data.</text>
</comment>
<organism evidence="1 2">
    <name type="scientific">Arsenicicoccus cauae</name>
    <dbReference type="NCBI Taxonomy" id="2663847"/>
    <lineage>
        <taxon>Bacteria</taxon>
        <taxon>Bacillati</taxon>
        <taxon>Actinomycetota</taxon>
        <taxon>Actinomycetes</taxon>
        <taxon>Micrococcales</taxon>
        <taxon>Intrasporangiaceae</taxon>
        <taxon>Arsenicicoccus</taxon>
    </lineage>
</organism>
<proteinExistence type="predicted"/>
<evidence type="ECO:0000313" key="2">
    <source>
        <dbReference type="Proteomes" id="UP000431092"/>
    </source>
</evidence>
<dbReference type="RefSeq" id="WP_154592398.1">
    <property type="nucleotide sequence ID" value="NZ_CP171001.1"/>
</dbReference>
<dbReference type="AlphaFoldDB" id="A0A6I3IH62"/>
<accession>A0A6I3IH62</accession>
<reference evidence="1 2" key="1">
    <citation type="submission" date="2019-11" db="EMBL/GenBank/DDBJ databases">
        <title>Whole genome sequencing identifies a novel species of the genus Arsenicicoccus isolated from human blood.</title>
        <authorList>
            <person name="Jeong J.H."/>
            <person name="Kweon O.J."/>
            <person name="Kim H.R."/>
            <person name="Kim T.-H."/>
            <person name="Ha S.-M."/>
            <person name="Lee M.-K."/>
        </authorList>
    </citation>
    <scope>NUCLEOTIDE SEQUENCE [LARGE SCALE GENOMIC DNA]</scope>
    <source>
        <strain evidence="1 2">MKL-02</strain>
    </source>
</reference>
<sequence length="58" mass="6081">MVQVSAMAAQPPITLRAMGAPLGDPEIVALVQPVASSPTTAATIVHQMRRGSPFVKHF</sequence>
<dbReference type="EMBL" id="WLVL01000017">
    <property type="protein sequence ID" value="MTB71045.1"/>
    <property type="molecule type" value="Genomic_DNA"/>
</dbReference>
<evidence type="ECO:0000313" key="1">
    <source>
        <dbReference type="EMBL" id="MTB71045.1"/>
    </source>
</evidence>